<dbReference type="OrthoDB" id="9806179at2"/>
<dbReference type="Proteomes" id="UP000515847">
    <property type="component" value="Chromosome"/>
</dbReference>
<dbReference type="Gene3D" id="3.50.50.60">
    <property type="entry name" value="FAD/NAD(P)-binding domain"/>
    <property type="match status" value="2"/>
</dbReference>
<keyword evidence="5" id="KW-1185">Reference proteome</keyword>
<organism evidence="4 5">
    <name type="scientific">Thermanaerosceptrum fracticalcis</name>
    <dbReference type="NCBI Taxonomy" id="1712410"/>
    <lineage>
        <taxon>Bacteria</taxon>
        <taxon>Bacillati</taxon>
        <taxon>Bacillota</taxon>
        <taxon>Clostridia</taxon>
        <taxon>Eubacteriales</taxon>
        <taxon>Peptococcaceae</taxon>
        <taxon>Thermanaerosceptrum</taxon>
    </lineage>
</organism>
<dbReference type="RefSeq" id="WP_034424402.1">
    <property type="nucleotide sequence ID" value="NZ_CP045798.1"/>
</dbReference>
<protein>
    <submittedName>
        <fullName evidence="4">Thioredoxin reductase</fullName>
    </submittedName>
</protein>
<evidence type="ECO:0000259" key="3">
    <source>
        <dbReference type="Pfam" id="PF07992"/>
    </source>
</evidence>
<reference evidence="4 5" key="1">
    <citation type="journal article" date="2019" name="Front. Microbiol.">
        <title>Thermoanaerosceptrum fracticalcis gen. nov. sp. nov., a Novel Fumarate-Fermenting Microorganism From a Deep Fractured Carbonate Aquifer of the US Great Basin.</title>
        <authorList>
            <person name="Hamilton-Brehm S.D."/>
            <person name="Stewart L.E."/>
            <person name="Zavarin M."/>
            <person name="Caldwell M."/>
            <person name="Lawson P.A."/>
            <person name="Onstott T.C."/>
            <person name="Grzymski J."/>
            <person name="Neveux I."/>
            <person name="Lollar B.S."/>
            <person name="Russell C.E."/>
            <person name="Moser D.P."/>
        </authorList>
    </citation>
    <scope>NUCLEOTIDE SEQUENCE [LARGE SCALE GENOMIC DNA]</scope>
    <source>
        <strain evidence="4 5">DRI-13</strain>
    </source>
</reference>
<feature type="domain" description="FAD/NAD(P)-binding" evidence="3">
    <location>
        <begin position="7"/>
        <end position="273"/>
    </location>
</feature>
<accession>A0A7G6E1T0</accession>
<dbReference type="SUPFAM" id="SSF51905">
    <property type="entry name" value="FAD/NAD(P)-binding domain"/>
    <property type="match status" value="1"/>
</dbReference>
<name>A0A7G6E1T0_THEFR</name>
<dbReference type="GO" id="GO:0016491">
    <property type="term" value="F:oxidoreductase activity"/>
    <property type="evidence" value="ECO:0007669"/>
    <property type="project" value="UniProtKB-KW"/>
</dbReference>
<gene>
    <name evidence="4" type="ORF">BR63_06705</name>
</gene>
<evidence type="ECO:0000256" key="1">
    <source>
        <dbReference type="ARBA" id="ARBA00022630"/>
    </source>
</evidence>
<dbReference type="Pfam" id="PF07992">
    <property type="entry name" value="Pyr_redox_2"/>
    <property type="match status" value="1"/>
</dbReference>
<evidence type="ECO:0000256" key="2">
    <source>
        <dbReference type="ARBA" id="ARBA00023002"/>
    </source>
</evidence>
<keyword evidence="1" id="KW-0285">Flavoprotein</keyword>
<dbReference type="PRINTS" id="PR00368">
    <property type="entry name" value="FADPNR"/>
</dbReference>
<evidence type="ECO:0000313" key="5">
    <source>
        <dbReference type="Proteomes" id="UP000515847"/>
    </source>
</evidence>
<dbReference type="InterPro" id="IPR050097">
    <property type="entry name" value="Ferredoxin-NADP_redctase_2"/>
</dbReference>
<keyword evidence="2" id="KW-0560">Oxidoreductase</keyword>
<dbReference type="AlphaFoldDB" id="A0A7G6E1T0"/>
<dbReference type="KEGG" id="tfr:BR63_06705"/>
<dbReference type="EMBL" id="CP045798">
    <property type="protein sequence ID" value="QNB46034.1"/>
    <property type="molecule type" value="Genomic_DNA"/>
</dbReference>
<dbReference type="InterPro" id="IPR023753">
    <property type="entry name" value="FAD/NAD-binding_dom"/>
</dbReference>
<proteinExistence type="predicted"/>
<evidence type="ECO:0000313" key="4">
    <source>
        <dbReference type="EMBL" id="QNB46034.1"/>
    </source>
</evidence>
<dbReference type="PANTHER" id="PTHR48105">
    <property type="entry name" value="THIOREDOXIN REDUCTASE 1-RELATED-RELATED"/>
    <property type="match status" value="1"/>
</dbReference>
<dbReference type="InterPro" id="IPR036188">
    <property type="entry name" value="FAD/NAD-bd_sf"/>
</dbReference>
<sequence>MDSNKTYDLIIVGCGPAGLSAAVNARIREKDFLLLGGEFCSPKLHKAPWIDNYLGIYHITGEELRQNYLKHLKALDIKIHHRRVDTIYPAGETFQVLSKTDVFTARTVILATGLSSPKYLPGEQELLGKGVGYCATCDGPLYKGKKVIMIGEVEEAEEEANFLADICEEVLYIPRYGEPKHLKDKVKVQEGNPRAIHGEGHFTALETDRGKYEADGLFIIRQVTPVQEILPGLEFEGNVIKVDRAMATNIPGIYAAGDCTGAPYQLAKAVGEGLVAALSAVKYIDTGKK</sequence>
<dbReference type="PRINTS" id="PR00469">
    <property type="entry name" value="PNDRDTASEII"/>
</dbReference>